<dbReference type="Proteomes" id="UP000221165">
    <property type="component" value="Unassembled WGS sequence"/>
</dbReference>
<accession>A0A2C6L0Y9</accession>
<evidence type="ECO:0000256" key="1">
    <source>
        <dbReference type="SAM" id="MobiDB-lite"/>
    </source>
</evidence>
<dbReference type="RefSeq" id="XP_067923344.1">
    <property type="nucleotide sequence ID" value="XM_068064677.1"/>
</dbReference>
<dbReference type="VEuPathDB" id="ToxoDB:CSUI_004486"/>
<name>A0A2C6L0Y9_9APIC</name>
<evidence type="ECO:0000313" key="3">
    <source>
        <dbReference type="Proteomes" id="UP000221165"/>
    </source>
</evidence>
<protein>
    <submittedName>
        <fullName evidence="2">Uncharacterized protein</fullName>
    </submittedName>
</protein>
<dbReference type="AlphaFoldDB" id="A0A2C6L0Y9"/>
<dbReference type="EMBL" id="MIGC01002106">
    <property type="protein sequence ID" value="PHJ21664.1"/>
    <property type="molecule type" value="Genomic_DNA"/>
</dbReference>
<sequence>MNVGEPRLVGRGDTGAAGGVVEVSSFFSSSSLLTSGRFGSCQTDTSQGRPGRSPQPEGDFLSCSPPHLHGEAGSLPQAPYEHSLSFVLTPSSPERSHLVHELPTPRICLGAPVEREKEKEGSRVMMVMRHSAGRERQEESFTRRLYAGRDEERSIGNCSRGARTDQHRRGSPLLCENIRSTSAFSPFTSLSTELHASSSRECPASLDRLGGIDRGGSSPGYRNHREDITGEGGRGPHSNRRVSREKEVSATLGEGVEERCRYGDREGGETQGGGPMHYTPYGDGWCHENNGNLTISRVAGVETAGGGGGCGVF</sequence>
<organism evidence="2 3">
    <name type="scientific">Cystoisospora suis</name>
    <dbReference type="NCBI Taxonomy" id="483139"/>
    <lineage>
        <taxon>Eukaryota</taxon>
        <taxon>Sar</taxon>
        <taxon>Alveolata</taxon>
        <taxon>Apicomplexa</taxon>
        <taxon>Conoidasida</taxon>
        <taxon>Coccidia</taxon>
        <taxon>Eucoccidiorida</taxon>
        <taxon>Eimeriorina</taxon>
        <taxon>Sarcocystidae</taxon>
        <taxon>Cystoisospora</taxon>
    </lineage>
</organism>
<reference evidence="2 3" key="1">
    <citation type="journal article" date="2017" name="Int. J. Parasitol.">
        <title>The genome of the protozoan parasite Cystoisospora suis and a reverse vaccinology approach to identify vaccine candidates.</title>
        <authorList>
            <person name="Palmieri N."/>
            <person name="Shrestha A."/>
            <person name="Ruttkowski B."/>
            <person name="Beck T."/>
            <person name="Vogl C."/>
            <person name="Tomley F."/>
            <person name="Blake D.P."/>
            <person name="Joachim A."/>
        </authorList>
    </citation>
    <scope>NUCLEOTIDE SEQUENCE [LARGE SCALE GENOMIC DNA]</scope>
    <source>
        <strain evidence="2 3">Wien I</strain>
    </source>
</reference>
<evidence type="ECO:0000313" key="2">
    <source>
        <dbReference type="EMBL" id="PHJ21664.1"/>
    </source>
</evidence>
<keyword evidence="3" id="KW-1185">Reference proteome</keyword>
<dbReference type="GeneID" id="94427888"/>
<proteinExistence type="predicted"/>
<feature type="region of interest" description="Disordered" evidence="1">
    <location>
        <begin position="196"/>
        <end position="253"/>
    </location>
</feature>
<comment type="caution">
    <text evidence="2">The sequence shown here is derived from an EMBL/GenBank/DDBJ whole genome shotgun (WGS) entry which is preliminary data.</text>
</comment>
<gene>
    <name evidence="2" type="ORF">CSUI_004486</name>
</gene>
<feature type="region of interest" description="Disordered" evidence="1">
    <location>
        <begin position="35"/>
        <end position="76"/>
    </location>
</feature>